<name>A0ABS8UW10_DATST</name>
<accession>A0ABS8UW10</accession>
<comment type="caution">
    <text evidence="2">The sequence shown here is derived from an EMBL/GenBank/DDBJ whole genome shotgun (WGS) entry which is preliminary data.</text>
</comment>
<dbReference type="EMBL" id="JACEIK010002774">
    <property type="protein sequence ID" value="MCD9638774.1"/>
    <property type="molecule type" value="Genomic_DNA"/>
</dbReference>
<evidence type="ECO:0000313" key="3">
    <source>
        <dbReference type="Proteomes" id="UP000823775"/>
    </source>
</evidence>
<feature type="region of interest" description="Disordered" evidence="1">
    <location>
        <begin position="1"/>
        <end position="27"/>
    </location>
</feature>
<proteinExistence type="predicted"/>
<feature type="non-terminal residue" evidence="2">
    <location>
        <position position="1"/>
    </location>
</feature>
<protein>
    <submittedName>
        <fullName evidence="2">Uncharacterized protein</fullName>
    </submittedName>
</protein>
<keyword evidence="3" id="KW-1185">Reference proteome</keyword>
<evidence type="ECO:0000256" key="1">
    <source>
        <dbReference type="SAM" id="MobiDB-lite"/>
    </source>
</evidence>
<organism evidence="2 3">
    <name type="scientific">Datura stramonium</name>
    <name type="common">Jimsonweed</name>
    <name type="synonym">Common thornapple</name>
    <dbReference type="NCBI Taxonomy" id="4076"/>
    <lineage>
        <taxon>Eukaryota</taxon>
        <taxon>Viridiplantae</taxon>
        <taxon>Streptophyta</taxon>
        <taxon>Embryophyta</taxon>
        <taxon>Tracheophyta</taxon>
        <taxon>Spermatophyta</taxon>
        <taxon>Magnoliopsida</taxon>
        <taxon>eudicotyledons</taxon>
        <taxon>Gunneridae</taxon>
        <taxon>Pentapetalae</taxon>
        <taxon>asterids</taxon>
        <taxon>lamiids</taxon>
        <taxon>Solanales</taxon>
        <taxon>Solanaceae</taxon>
        <taxon>Solanoideae</taxon>
        <taxon>Datureae</taxon>
        <taxon>Datura</taxon>
    </lineage>
</organism>
<evidence type="ECO:0000313" key="2">
    <source>
        <dbReference type="EMBL" id="MCD9638774.1"/>
    </source>
</evidence>
<dbReference type="Proteomes" id="UP000823775">
    <property type="component" value="Unassembled WGS sequence"/>
</dbReference>
<gene>
    <name evidence="2" type="ORF">HAX54_022925</name>
</gene>
<reference evidence="2 3" key="1">
    <citation type="journal article" date="2021" name="BMC Genomics">
        <title>Datura genome reveals duplications of psychoactive alkaloid biosynthetic genes and high mutation rate following tissue culture.</title>
        <authorList>
            <person name="Rajewski A."/>
            <person name="Carter-House D."/>
            <person name="Stajich J."/>
            <person name="Litt A."/>
        </authorList>
    </citation>
    <scope>NUCLEOTIDE SEQUENCE [LARGE SCALE GENOMIC DNA]</scope>
    <source>
        <strain evidence="2">AR-01</strain>
    </source>
</reference>
<sequence length="52" mass="5843">EFSDARDKRSRTSSTFNCTSSGGRGFSGRIFHQHFDRPIHTAIQASKEGQSR</sequence>